<dbReference type="InterPro" id="IPR003844">
    <property type="entry name" value="UPF0060"/>
</dbReference>
<evidence type="ECO:0000313" key="2">
    <source>
        <dbReference type="EMBL" id="MBO2007026.1"/>
    </source>
</evidence>
<keyword evidence="1" id="KW-0472">Membrane</keyword>
<protein>
    <recommendedName>
        <fullName evidence="3">YnfA family protein</fullName>
    </recommendedName>
</protein>
<evidence type="ECO:0008006" key="3">
    <source>
        <dbReference type="Google" id="ProtNLM"/>
    </source>
</evidence>
<accession>A0A939NQL0</accession>
<feature type="transmembrane region" description="Helical" evidence="1">
    <location>
        <begin position="6"/>
        <end position="27"/>
    </location>
</feature>
<sequence length="40" mass="4652">MLKTTLLFFATALASEIIGCFLPYLWLKKQGSARYCCRRH</sequence>
<feature type="non-terminal residue" evidence="2">
    <location>
        <position position="40"/>
    </location>
</feature>
<name>A0A939NQL0_SERMA</name>
<gene>
    <name evidence="2" type="ORF">J4732_14420</name>
</gene>
<reference evidence="2" key="1">
    <citation type="submission" date="2021-03" db="EMBL/GenBank/DDBJ databases">
        <title>Molecular epidemiology and mechanisms of colistin and carbapenem resistance in Enterobacteriaceae from clinical isolates, the environment and porcine samples in Pretoria, South Africa.</title>
        <authorList>
            <person name="Bogoshi D."/>
            <person name="Mbelle N.M."/>
            <person name="Naidoo V."/>
            <person name="Osei Sekyere J."/>
        </authorList>
    </citation>
    <scope>NUCLEOTIDE SEQUENCE</scope>
    <source>
        <strain evidence="2">C080</strain>
    </source>
</reference>
<evidence type="ECO:0000256" key="1">
    <source>
        <dbReference type="SAM" id="Phobius"/>
    </source>
</evidence>
<dbReference type="AlphaFoldDB" id="A0A939NQL0"/>
<keyword evidence="1" id="KW-0812">Transmembrane</keyword>
<keyword evidence="1" id="KW-1133">Transmembrane helix</keyword>
<dbReference type="Pfam" id="PF02694">
    <property type="entry name" value="UPF0060"/>
    <property type="match status" value="1"/>
</dbReference>
<dbReference type="GO" id="GO:0016020">
    <property type="term" value="C:membrane"/>
    <property type="evidence" value="ECO:0007669"/>
    <property type="project" value="InterPro"/>
</dbReference>
<dbReference type="EMBL" id="JAGETR010000089">
    <property type="protein sequence ID" value="MBO2007026.1"/>
    <property type="molecule type" value="Genomic_DNA"/>
</dbReference>
<comment type="caution">
    <text evidence="2">The sequence shown here is derived from an EMBL/GenBank/DDBJ whole genome shotgun (WGS) entry which is preliminary data.</text>
</comment>
<proteinExistence type="predicted"/>
<organism evidence="2">
    <name type="scientific">Serratia marcescens</name>
    <dbReference type="NCBI Taxonomy" id="615"/>
    <lineage>
        <taxon>Bacteria</taxon>
        <taxon>Pseudomonadati</taxon>
        <taxon>Pseudomonadota</taxon>
        <taxon>Gammaproteobacteria</taxon>
        <taxon>Enterobacterales</taxon>
        <taxon>Yersiniaceae</taxon>
        <taxon>Serratia</taxon>
    </lineage>
</organism>